<accession>A0AAD9QT76</accession>
<evidence type="ECO:0000313" key="2">
    <source>
        <dbReference type="Proteomes" id="UP001249851"/>
    </source>
</evidence>
<name>A0AAD9QT76_ACRCE</name>
<dbReference type="EMBL" id="JARQWQ010000015">
    <property type="protein sequence ID" value="KAK2566964.1"/>
    <property type="molecule type" value="Genomic_DNA"/>
</dbReference>
<proteinExistence type="predicted"/>
<reference evidence="1" key="2">
    <citation type="journal article" date="2023" name="Science">
        <title>Genomic signatures of disease resistance in endangered staghorn corals.</title>
        <authorList>
            <person name="Vollmer S.V."/>
            <person name="Selwyn J.D."/>
            <person name="Despard B.A."/>
            <person name="Roesel C.L."/>
        </authorList>
    </citation>
    <scope>NUCLEOTIDE SEQUENCE</scope>
    <source>
        <strain evidence="1">K2</strain>
    </source>
</reference>
<reference evidence="1" key="1">
    <citation type="journal article" date="2023" name="G3 (Bethesda)">
        <title>Whole genome assembly and annotation of the endangered Caribbean coral Acropora cervicornis.</title>
        <authorList>
            <person name="Selwyn J.D."/>
            <person name="Vollmer S.V."/>
        </authorList>
    </citation>
    <scope>NUCLEOTIDE SEQUENCE</scope>
    <source>
        <strain evidence="1">K2</strain>
    </source>
</reference>
<gene>
    <name evidence="1" type="ORF">P5673_008726</name>
</gene>
<protein>
    <submittedName>
        <fullName evidence="1">Uncharacterized protein</fullName>
    </submittedName>
</protein>
<organism evidence="1 2">
    <name type="scientific">Acropora cervicornis</name>
    <name type="common">Staghorn coral</name>
    <dbReference type="NCBI Taxonomy" id="6130"/>
    <lineage>
        <taxon>Eukaryota</taxon>
        <taxon>Metazoa</taxon>
        <taxon>Cnidaria</taxon>
        <taxon>Anthozoa</taxon>
        <taxon>Hexacorallia</taxon>
        <taxon>Scleractinia</taxon>
        <taxon>Astrocoeniina</taxon>
        <taxon>Acroporidae</taxon>
        <taxon>Acropora</taxon>
    </lineage>
</organism>
<comment type="caution">
    <text evidence="1">The sequence shown here is derived from an EMBL/GenBank/DDBJ whole genome shotgun (WGS) entry which is preliminary data.</text>
</comment>
<keyword evidence="2" id="KW-1185">Reference proteome</keyword>
<dbReference type="AlphaFoldDB" id="A0AAD9QT76"/>
<evidence type="ECO:0000313" key="1">
    <source>
        <dbReference type="EMBL" id="KAK2566964.1"/>
    </source>
</evidence>
<dbReference type="Proteomes" id="UP001249851">
    <property type="component" value="Unassembled WGS sequence"/>
</dbReference>
<sequence>MLLFQEEKIAITKARIICILRAFWLRKNYVKTMYKINPCHIHIASTTIQLLLKLPRYLLFHDQDYQ</sequence>